<reference evidence="1 2" key="1">
    <citation type="journal article" date="2021" name="Elife">
        <title>Chloroplast acquisition without the gene transfer in kleptoplastic sea slugs, Plakobranchus ocellatus.</title>
        <authorList>
            <person name="Maeda T."/>
            <person name="Takahashi S."/>
            <person name="Yoshida T."/>
            <person name="Shimamura S."/>
            <person name="Takaki Y."/>
            <person name="Nagai Y."/>
            <person name="Toyoda A."/>
            <person name="Suzuki Y."/>
            <person name="Arimoto A."/>
            <person name="Ishii H."/>
            <person name="Satoh N."/>
            <person name="Nishiyama T."/>
            <person name="Hasebe M."/>
            <person name="Maruyama T."/>
            <person name="Minagawa J."/>
            <person name="Obokata J."/>
            <person name="Shigenobu S."/>
        </authorList>
    </citation>
    <scope>NUCLEOTIDE SEQUENCE [LARGE SCALE GENOMIC DNA]</scope>
</reference>
<accession>A0AAV4DL86</accession>
<proteinExistence type="predicted"/>
<name>A0AAV4DL86_9GAST</name>
<keyword evidence="2" id="KW-1185">Reference proteome</keyword>
<protein>
    <submittedName>
        <fullName evidence="1">Uncharacterized protein</fullName>
    </submittedName>
</protein>
<dbReference type="AlphaFoldDB" id="A0AAV4DL86"/>
<gene>
    <name evidence="1" type="ORF">PoB_007154700</name>
</gene>
<sequence>MSGRTRSGRCESSVLIQPPQRRAIDLVSQNWQGSLLCRARVGTATPPTEGSYAGHWKKGFGSSRQHFHLDRMMGRQIIVANTGQKLLERGADQNASKIVHGSFQRIRAIRCVYALSQSEAKNASEVNS</sequence>
<dbReference type="Proteomes" id="UP000735302">
    <property type="component" value="Unassembled WGS sequence"/>
</dbReference>
<evidence type="ECO:0000313" key="1">
    <source>
        <dbReference type="EMBL" id="GFO45042.1"/>
    </source>
</evidence>
<evidence type="ECO:0000313" key="2">
    <source>
        <dbReference type="Proteomes" id="UP000735302"/>
    </source>
</evidence>
<comment type="caution">
    <text evidence="1">The sequence shown here is derived from an EMBL/GenBank/DDBJ whole genome shotgun (WGS) entry which is preliminary data.</text>
</comment>
<dbReference type="EMBL" id="BLXT01007988">
    <property type="protein sequence ID" value="GFO45042.1"/>
    <property type="molecule type" value="Genomic_DNA"/>
</dbReference>
<organism evidence="1 2">
    <name type="scientific">Plakobranchus ocellatus</name>
    <dbReference type="NCBI Taxonomy" id="259542"/>
    <lineage>
        <taxon>Eukaryota</taxon>
        <taxon>Metazoa</taxon>
        <taxon>Spiralia</taxon>
        <taxon>Lophotrochozoa</taxon>
        <taxon>Mollusca</taxon>
        <taxon>Gastropoda</taxon>
        <taxon>Heterobranchia</taxon>
        <taxon>Euthyneura</taxon>
        <taxon>Panpulmonata</taxon>
        <taxon>Sacoglossa</taxon>
        <taxon>Placobranchoidea</taxon>
        <taxon>Plakobranchidae</taxon>
        <taxon>Plakobranchus</taxon>
    </lineage>
</organism>